<comment type="similarity">
    <text evidence="2 6">Belongs to the anoctamin family.</text>
</comment>
<dbReference type="PANTHER" id="PTHR12308:SF84">
    <property type="entry name" value="ANOCTAMIN"/>
    <property type="match status" value="1"/>
</dbReference>
<evidence type="ECO:0000256" key="4">
    <source>
        <dbReference type="ARBA" id="ARBA00022989"/>
    </source>
</evidence>
<comment type="caution">
    <text evidence="6">Lacks conserved residue(s) required for the propagation of feature annotation.</text>
</comment>
<evidence type="ECO:0000256" key="3">
    <source>
        <dbReference type="ARBA" id="ARBA00022692"/>
    </source>
</evidence>
<comment type="caution">
    <text evidence="8">The sequence shown here is derived from an EMBL/GenBank/DDBJ whole genome shotgun (WGS) entry which is preliminary data.</text>
</comment>
<accession>A0AAV7KB06</accession>
<evidence type="ECO:0000256" key="6">
    <source>
        <dbReference type="RuleBase" id="RU280814"/>
    </source>
</evidence>
<keyword evidence="4 6" id="KW-1133">Transmembrane helix</keyword>
<proteinExistence type="inferred from homology"/>
<evidence type="ECO:0000256" key="2">
    <source>
        <dbReference type="ARBA" id="ARBA00009671"/>
    </source>
</evidence>
<dbReference type="InterPro" id="IPR049452">
    <property type="entry name" value="Anoctamin_TM"/>
</dbReference>
<dbReference type="GO" id="GO:0005886">
    <property type="term" value="C:plasma membrane"/>
    <property type="evidence" value="ECO:0007669"/>
    <property type="project" value="TreeGrafter"/>
</dbReference>
<dbReference type="GO" id="GO:0005254">
    <property type="term" value="F:chloride channel activity"/>
    <property type="evidence" value="ECO:0007669"/>
    <property type="project" value="TreeGrafter"/>
</dbReference>
<feature type="transmembrane region" description="Helical" evidence="6">
    <location>
        <begin position="416"/>
        <end position="446"/>
    </location>
</feature>
<dbReference type="PANTHER" id="PTHR12308">
    <property type="entry name" value="ANOCTAMIN"/>
    <property type="match status" value="1"/>
</dbReference>
<dbReference type="AlphaFoldDB" id="A0AAV7KB06"/>
<comment type="subcellular location">
    <subcellularLocation>
        <location evidence="1 6">Membrane</location>
        <topology evidence="1 6">Multi-pass membrane protein</topology>
    </subcellularLocation>
</comment>
<name>A0AAV7KB06_9METZ</name>
<keyword evidence="5 6" id="KW-0472">Membrane</keyword>
<dbReference type="Proteomes" id="UP001165289">
    <property type="component" value="Unassembled WGS sequence"/>
</dbReference>
<dbReference type="Pfam" id="PF04547">
    <property type="entry name" value="Anoctamin"/>
    <property type="match status" value="1"/>
</dbReference>
<feature type="domain" description="Anoctamin transmembrane" evidence="7">
    <location>
        <begin position="2"/>
        <end position="460"/>
    </location>
</feature>
<dbReference type="InterPro" id="IPR007632">
    <property type="entry name" value="Anoctamin"/>
</dbReference>
<keyword evidence="9" id="KW-1185">Reference proteome</keyword>
<reference evidence="8 9" key="1">
    <citation type="journal article" date="2023" name="BMC Biol.">
        <title>The compact genome of the sponge Oopsacas minuta (Hexactinellida) is lacking key metazoan core genes.</title>
        <authorList>
            <person name="Santini S."/>
            <person name="Schenkelaars Q."/>
            <person name="Jourda C."/>
            <person name="Duchesne M."/>
            <person name="Belahbib H."/>
            <person name="Rocher C."/>
            <person name="Selva M."/>
            <person name="Riesgo A."/>
            <person name="Vervoort M."/>
            <person name="Leys S.P."/>
            <person name="Kodjabachian L."/>
            <person name="Le Bivic A."/>
            <person name="Borchiellini C."/>
            <person name="Claverie J.M."/>
            <person name="Renard E."/>
        </authorList>
    </citation>
    <scope>NUCLEOTIDE SEQUENCE [LARGE SCALE GENOMIC DNA]</scope>
    <source>
        <strain evidence="8">SPO-2</strain>
    </source>
</reference>
<dbReference type="EMBL" id="JAKMXF010000110">
    <property type="protein sequence ID" value="KAI6658050.1"/>
    <property type="molecule type" value="Genomic_DNA"/>
</dbReference>
<evidence type="ECO:0000313" key="8">
    <source>
        <dbReference type="EMBL" id="KAI6658050.1"/>
    </source>
</evidence>
<evidence type="ECO:0000259" key="7">
    <source>
        <dbReference type="Pfam" id="PF04547"/>
    </source>
</evidence>
<sequence length="471" mass="54486">MQIIYKFLATWLTNWELHRTESEHEDSFTLKMFLFQCINYYSSIFYVAFIKGKVLVEYPGSDTGTYFLLEECETYGCFLDLCIQLVVIFLGKQLFNNIMELGLPLLKIIVKWCYRKFSSYRNKSVEMQSLDDYYARWEREHVLDVGRSHYLFYEYLELVIQFGFVTLFVAAFPLAPFFAFLNNVVEIRLDAYKFLVLSRRYVAFRAADIGIWLTFLDVMAKVCVLSNAFLITFTGTTIDEYVYSINKPNNNMWQEGYTNFSLSSIPCSDLNLTNHLPEAEFQSISCLSAESAGVANASTGPYCFDVPYSESELYQPYYTESIECCSNNDDSGCVKWNNTTPNAALNQSCCDAIWLNLAGNPTNRSSINSLTSPAVSSNSSIYSANETCFVKRVDTQCTCRYRGRYSPDPYLQTHQYYFILALWKLIFIILFENLIFIVTGFLAWVIPDVPRTIRMQIKREQLLTNKILYSL</sequence>
<organism evidence="8 9">
    <name type="scientific">Oopsacas minuta</name>
    <dbReference type="NCBI Taxonomy" id="111878"/>
    <lineage>
        <taxon>Eukaryota</taxon>
        <taxon>Metazoa</taxon>
        <taxon>Porifera</taxon>
        <taxon>Hexactinellida</taxon>
        <taxon>Hexasterophora</taxon>
        <taxon>Lyssacinosida</taxon>
        <taxon>Leucopsacidae</taxon>
        <taxon>Oopsacas</taxon>
    </lineage>
</organism>
<keyword evidence="3 6" id="KW-0812">Transmembrane</keyword>
<feature type="transmembrane region" description="Helical" evidence="6">
    <location>
        <begin position="158"/>
        <end position="181"/>
    </location>
</feature>
<evidence type="ECO:0000256" key="1">
    <source>
        <dbReference type="ARBA" id="ARBA00004141"/>
    </source>
</evidence>
<evidence type="ECO:0000256" key="5">
    <source>
        <dbReference type="ARBA" id="ARBA00023136"/>
    </source>
</evidence>
<evidence type="ECO:0000313" key="9">
    <source>
        <dbReference type="Proteomes" id="UP001165289"/>
    </source>
</evidence>
<protein>
    <recommendedName>
        <fullName evidence="6">Anoctamin</fullName>
    </recommendedName>
</protein>
<feature type="transmembrane region" description="Helical" evidence="6">
    <location>
        <begin position="202"/>
        <end position="220"/>
    </location>
</feature>
<gene>
    <name evidence="8" type="ORF">LOD99_15763</name>
</gene>